<dbReference type="PANTHER" id="PTHR19848">
    <property type="entry name" value="WD40 REPEAT PROTEIN"/>
    <property type="match status" value="1"/>
</dbReference>
<dbReference type="InterPro" id="IPR019775">
    <property type="entry name" value="WD40_repeat_CS"/>
</dbReference>
<sequence>MGNANKKRMTISQLVQNEVKLIIQNWIRILNVKLGWINDFDKVVVEYTKYFQLLKVLKWHHDAITNIRFSADCSKIVSTSYDNTACIYDILSWNKFKFSKDTLIGSTLQDFHQMEVLSTIQLWDVESGQELMKLKGHEGWIFDVNFSSDGKHIVSGSADNTIRIWDVNNGKEIKQLIGHSNGVNSVQFSPDGQMIVSSSYDNTIGIWNVKTGKRLKQLTGHSDFVWRARFSPNGRFIVSCSRDKTIQIWDVESKEQLKILKGHSSVITDVQYFPDGQTIVSCSNDKTICLWDVKTGYEIQKLKNAGMMSCVNVSSDCSTIMSGSWDGTIQIWR</sequence>
<evidence type="ECO:0000313" key="4">
    <source>
        <dbReference type="EMBL" id="ETO16699.1"/>
    </source>
</evidence>
<dbReference type="EMBL" id="ASPP01017940">
    <property type="protein sequence ID" value="ETO16699.1"/>
    <property type="molecule type" value="Genomic_DNA"/>
</dbReference>
<accession>X6MS77</accession>
<dbReference type="Gene3D" id="2.130.10.10">
    <property type="entry name" value="YVTN repeat-like/Quinoprotein amine dehydrogenase"/>
    <property type="match status" value="4"/>
</dbReference>
<feature type="repeat" description="WD" evidence="3">
    <location>
        <begin position="260"/>
        <end position="301"/>
    </location>
</feature>
<dbReference type="PANTHER" id="PTHR19848:SF8">
    <property type="entry name" value="F-BOX AND WD REPEAT DOMAIN CONTAINING 7"/>
    <property type="match status" value="1"/>
</dbReference>
<dbReference type="AlphaFoldDB" id="X6MS77"/>
<feature type="repeat" description="WD" evidence="3">
    <location>
        <begin position="134"/>
        <end position="175"/>
    </location>
</feature>
<dbReference type="PRINTS" id="PR00320">
    <property type="entry name" value="GPROTEINBRPT"/>
</dbReference>
<evidence type="ECO:0000256" key="1">
    <source>
        <dbReference type="ARBA" id="ARBA00022574"/>
    </source>
</evidence>
<evidence type="ECO:0000313" key="5">
    <source>
        <dbReference type="Proteomes" id="UP000023152"/>
    </source>
</evidence>
<dbReference type="InterPro" id="IPR036322">
    <property type="entry name" value="WD40_repeat_dom_sf"/>
</dbReference>
<reference evidence="4 5" key="1">
    <citation type="journal article" date="2013" name="Curr. Biol.">
        <title>The Genome of the Foraminiferan Reticulomyxa filosa.</title>
        <authorList>
            <person name="Glockner G."/>
            <person name="Hulsmann N."/>
            <person name="Schleicher M."/>
            <person name="Noegel A.A."/>
            <person name="Eichinger L."/>
            <person name="Gallinger C."/>
            <person name="Pawlowski J."/>
            <person name="Sierra R."/>
            <person name="Euteneuer U."/>
            <person name="Pillet L."/>
            <person name="Moustafa A."/>
            <person name="Platzer M."/>
            <person name="Groth M."/>
            <person name="Szafranski K."/>
            <person name="Schliwa M."/>
        </authorList>
    </citation>
    <scope>NUCLEOTIDE SEQUENCE [LARGE SCALE GENOMIC DNA]</scope>
</reference>
<gene>
    <name evidence="4" type="ORF">RFI_20643</name>
</gene>
<name>X6MS77_RETFI</name>
<dbReference type="PROSITE" id="PS00678">
    <property type="entry name" value="WD_REPEATS_1"/>
    <property type="match status" value="4"/>
</dbReference>
<dbReference type="GO" id="GO:0000027">
    <property type="term" value="P:ribosomal large subunit assembly"/>
    <property type="evidence" value="ECO:0007669"/>
    <property type="project" value="TreeGrafter"/>
</dbReference>
<feature type="repeat" description="WD" evidence="3">
    <location>
        <begin position="218"/>
        <end position="259"/>
    </location>
</feature>
<dbReference type="PROSITE" id="PS50082">
    <property type="entry name" value="WD_REPEATS_2"/>
    <property type="match status" value="6"/>
</dbReference>
<keyword evidence="1 3" id="KW-0853">WD repeat</keyword>
<dbReference type="SMART" id="SM00320">
    <property type="entry name" value="WD40"/>
    <property type="match status" value="6"/>
</dbReference>
<feature type="repeat" description="WD" evidence="3">
    <location>
        <begin position="176"/>
        <end position="217"/>
    </location>
</feature>
<feature type="repeat" description="WD" evidence="3">
    <location>
        <begin position="57"/>
        <end position="90"/>
    </location>
</feature>
<feature type="repeat" description="WD" evidence="3">
    <location>
        <begin position="308"/>
        <end position="333"/>
    </location>
</feature>
<dbReference type="InterPro" id="IPR015943">
    <property type="entry name" value="WD40/YVTN_repeat-like_dom_sf"/>
</dbReference>
<comment type="caution">
    <text evidence="4">The sequence shown here is derived from an EMBL/GenBank/DDBJ whole genome shotgun (WGS) entry which is preliminary data.</text>
</comment>
<protein>
    <submittedName>
        <fullName evidence="4">WD repeat-containing protein</fullName>
    </submittedName>
</protein>
<dbReference type="OrthoDB" id="2624652at2759"/>
<keyword evidence="5" id="KW-1185">Reference proteome</keyword>
<dbReference type="InterPro" id="IPR020472">
    <property type="entry name" value="WD40_PAC1"/>
</dbReference>
<dbReference type="PROSITE" id="PS50294">
    <property type="entry name" value="WD_REPEATS_REGION"/>
    <property type="match status" value="5"/>
</dbReference>
<dbReference type="Pfam" id="PF00400">
    <property type="entry name" value="WD40"/>
    <property type="match status" value="6"/>
</dbReference>
<dbReference type="GO" id="GO:0005730">
    <property type="term" value="C:nucleolus"/>
    <property type="evidence" value="ECO:0007669"/>
    <property type="project" value="UniProtKB-SubCell"/>
</dbReference>
<dbReference type="Proteomes" id="UP000023152">
    <property type="component" value="Unassembled WGS sequence"/>
</dbReference>
<dbReference type="InterPro" id="IPR001680">
    <property type="entry name" value="WD40_rpt"/>
</dbReference>
<keyword evidence="2" id="KW-0677">Repeat</keyword>
<dbReference type="CDD" id="cd00200">
    <property type="entry name" value="WD40"/>
    <property type="match status" value="1"/>
</dbReference>
<organism evidence="4 5">
    <name type="scientific">Reticulomyxa filosa</name>
    <dbReference type="NCBI Taxonomy" id="46433"/>
    <lineage>
        <taxon>Eukaryota</taxon>
        <taxon>Sar</taxon>
        <taxon>Rhizaria</taxon>
        <taxon>Retaria</taxon>
        <taxon>Foraminifera</taxon>
        <taxon>Monothalamids</taxon>
        <taxon>Reticulomyxidae</taxon>
        <taxon>Reticulomyxa</taxon>
    </lineage>
</organism>
<proteinExistence type="predicted"/>
<evidence type="ECO:0000256" key="2">
    <source>
        <dbReference type="ARBA" id="ARBA00022737"/>
    </source>
</evidence>
<evidence type="ECO:0000256" key="3">
    <source>
        <dbReference type="PROSITE-ProRule" id="PRU00221"/>
    </source>
</evidence>
<dbReference type="SUPFAM" id="SSF50978">
    <property type="entry name" value="WD40 repeat-like"/>
    <property type="match status" value="1"/>
</dbReference>